<name>A0ABP0VB01_9BRYO</name>
<gene>
    <name evidence="1" type="ORF">CSSPJE1EN1_LOCUS26991</name>
</gene>
<protein>
    <submittedName>
        <fullName evidence="1">Uncharacterized protein</fullName>
    </submittedName>
</protein>
<organism evidence="1 2">
    <name type="scientific">Sphagnum jensenii</name>
    <dbReference type="NCBI Taxonomy" id="128206"/>
    <lineage>
        <taxon>Eukaryota</taxon>
        <taxon>Viridiplantae</taxon>
        <taxon>Streptophyta</taxon>
        <taxon>Embryophyta</taxon>
        <taxon>Bryophyta</taxon>
        <taxon>Sphagnophytina</taxon>
        <taxon>Sphagnopsida</taxon>
        <taxon>Sphagnales</taxon>
        <taxon>Sphagnaceae</taxon>
        <taxon>Sphagnum</taxon>
    </lineage>
</organism>
<reference evidence="1" key="1">
    <citation type="submission" date="2024-02" db="EMBL/GenBank/DDBJ databases">
        <authorList>
            <consortium name="ELIXIR-Norway"/>
            <consortium name="Elixir Norway"/>
        </authorList>
    </citation>
    <scope>NUCLEOTIDE SEQUENCE</scope>
</reference>
<evidence type="ECO:0000313" key="2">
    <source>
        <dbReference type="Proteomes" id="UP001497444"/>
    </source>
</evidence>
<proteinExistence type="predicted"/>
<comment type="caution">
    <text evidence="1">The sequence shown here is derived from an EMBL/GenBank/DDBJ whole genome shotgun (WGS) entry which is preliminary data.</text>
</comment>
<sequence>MGAGGLSSSGFRNAAVSAGTDLSERLGAIRANLRQAGAQGLQNAGKIGLENRSQNMVTEQGTEGLYSNAAKTAGKILPTAIRAVAGGA</sequence>
<accession>A0ABP0VB01</accession>
<evidence type="ECO:0000313" key="1">
    <source>
        <dbReference type="EMBL" id="CAK9251613.1"/>
    </source>
</evidence>
<dbReference type="EMBL" id="CAXAQS010000430">
    <property type="protein sequence ID" value="CAK9251613.1"/>
    <property type="molecule type" value="Genomic_DNA"/>
</dbReference>
<keyword evidence="2" id="KW-1185">Reference proteome</keyword>
<dbReference type="Proteomes" id="UP001497444">
    <property type="component" value="Unassembled WGS sequence"/>
</dbReference>